<dbReference type="PANTHER" id="PTHR30250:SF11">
    <property type="entry name" value="O-ANTIGEN TRANSPORTER-RELATED"/>
    <property type="match status" value="1"/>
</dbReference>
<evidence type="ECO:0000256" key="3">
    <source>
        <dbReference type="ARBA" id="ARBA00022692"/>
    </source>
</evidence>
<reference evidence="7 8" key="1">
    <citation type="submission" date="2020-03" db="EMBL/GenBank/DDBJ databases">
        <title>Genomic Encyclopedia of Type Strains, Phase III (KMG-III): the genomes of soil and plant-associated and newly described type strains.</title>
        <authorList>
            <person name="Whitman W."/>
        </authorList>
    </citation>
    <scope>NUCLEOTIDE SEQUENCE [LARGE SCALE GENOMIC DNA]</scope>
    <source>
        <strain evidence="7 8">CECT 8804</strain>
    </source>
</reference>
<keyword evidence="2" id="KW-1003">Cell membrane</keyword>
<dbReference type="Proteomes" id="UP000727456">
    <property type="component" value="Unassembled WGS sequence"/>
</dbReference>
<name>A0ABX0TT01_9SPHN</name>
<feature type="transmembrane region" description="Helical" evidence="6">
    <location>
        <begin position="126"/>
        <end position="143"/>
    </location>
</feature>
<comment type="caution">
    <text evidence="7">The sequence shown here is derived from an EMBL/GenBank/DDBJ whole genome shotgun (WGS) entry which is preliminary data.</text>
</comment>
<sequence length="505" mass="52881">MSEAADAARRKAAKGASSVALSRLGNVIEVVSQPAYTWMFGLATYGLYQVLWSLVNIAENIFDLGVTSGLQRILPRQETIEDKARAVRAALLLGLLPNVAVAAIAFLAAPSIAAHLNVAAQDQGRLVTAVRVFVFALPLWAVIEVSTSAVRASHAFGPEVRLRLMWEQVARLIAAAVMWAAGVHTLGLLIAHLVSLSITAAAALRLLNRYVPLRDIIAVRAGKAMTRDMLLSGLSVLPANILGRVFSDVATVAANLLAPGAAGAKASAIYAIARKVASIPQIVRQTFGYVLGPIAAAQKRGDKATIQALYDFSVRLSLLLAVPTCAALIAAGPALLGLFSKGAEAGLPILAILTIARGIEATVGPAPSIQQVIGRRFLPLLNSLIAVMAAAGVLLLFVRVAPGIAIALGVATGQVVVVVLSIGQLAREEGLHAFRWPFPITFGVAIAASALLIAVGFLTRGAPYWVQGVAVLIAWAAALWTTIRLGLPREDKLALGKLGRTLRFV</sequence>
<evidence type="ECO:0000256" key="5">
    <source>
        <dbReference type="ARBA" id="ARBA00023136"/>
    </source>
</evidence>
<keyword evidence="4 6" id="KW-1133">Transmembrane helix</keyword>
<comment type="subcellular location">
    <subcellularLocation>
        <location evidence="1">Cell membrane</location>
        <topology evidence="1">Multi-pass membrane protein</topology>
    </subcellularLocation>
</comment>
<dbReference type="PANTHER" id="PTHR30250">
    <property type="entry name" value="PST FAMILY PREDICTED COLANIC ACID TRANSPORTER"/>
    <property type="match status" value="1"/>
</dbReference>
<dbReference type="Pfam" id="PF01943">
    <property type="entry name" value="Polysacc_synt"/>
    <property type="match status" value="1"/>
</dbReference>
<evidence type="ECO:0000256" key="6">
    <source>
        <dbReference type="SAM" id="Phobius"/>
    </source>
</evidence>
<feature type="transmembrane region" description="Helical" evidence="6">
    <location>
        <begin position="90"/>
        <end position="114"/>
    </location>
</feature>
<feature type="transmembrane region" description="Helical" evidence="6">
    <location>
        <begin position="464"/>
        <end position="487"/>
    </location>
</feature>
<accession>A0ABX0TT01</accession>
<gene>
    <name evidence="7" type="ORF">FHS31_000507</name>
</gene>
<feature type="transmembrane region" description="Helical" evidence="6">
    <location>
        <begin position="438"/>
        <end position="458"/>
    </location>
</feature>
<evidence type="ECO:0000256" key="2">
    <source>
        <dbReference type="ARBA" id="ARBA00022475"/>
    </source>
</evidence>
<keyword evidence="8" id="KW-1185">Reference proteome</keyword>
<proteinExistence type="predicted"/>
<evidence type="ECO:0000256" key="4">
    <source>
        <dbReference type="ARBA" id="ARBA00022989"/>
    </source>
</evidence>
<feature type="transmembrane region" description="Helical" evidence="6">
    <location>
        <begin position="404"/>
        <end position="426"/>
    </location>
</feature>
<feature type="transmembrane region" description="Helical" evidence="6">
    <location>
        <begin position="316"/>
        <end position="339"/>
    </location>
</feature>
<evidence type="ECO:0000313" key="8">
    <source>
        <dbReference type="Proteomes" id="UP000727456"/>
    </source>
</evidence>
<keyword evidence="5 6" id="KW-0472">Membrane</keyword>
<organism evidence="7 8">
    <name type="scientific">Sphingomonas vulcanisoli</name>
    <dbReference type="NCBI Taxonomy" id="1658060"/>
    <lineage>
        <taxon>Bacteria</taxon>
        <taxon>Pseudomonadati</taxon>
        <taxon>Pseudomonadota</taxon>
        <taxon>Alphaproteobacteria</taxon>
        <taxon>Sphingomonadales</taxon>
        <taxon>Sphingomonadaceae</taxon>
        <taxon>Sphingomonas</taxon>
    </lineage>
</organism>
<dbReference type="InterPro" id="IPR002797">
    <property type="entry name" value="Polysacc_synth"/>
</dbReference>
<feature type="transmembrane region" description="Helical" evidence="6">
    <location>
        <begin position="377"/>
        <end position="398"/>
    </location>
</feature>
<dbReference type="EMBL" id="JAAOZC010000001">
    <property type="protein sequence ID" value="NIJ06925.1"/>
    <property type="molecule type" value="Genomic_DNA"/>
</dbReference>
<feature type="transmembrane region" description="Helical" evidence="6">
    <location>
        <begin position="164"/>
        <end position="182"/>
    </location>
</feature>
<dbReference type="InterPro" id="IPR050833">
    <property type="entry name" value="Poly_Biosynth_Transport"/>
</dbReference>
<evidence type="ECO:0000313" key="7">
    <source>
        <dbReference type="EMBL" id="NIJ06925.1"/>
    </source>
</evidence>
<protein>
    <submittedName>
        <fullName evidence="7">O-antigen/teichoic acid export membrane protein</fullName>
    </submittedName>
</protein>
<keyword evidence="3 6" id="KW-0812">Transmembrane</keyword>
<evidence type="ECO:0000256" key="1">
    <source>
        <dbReference type="ARBA" id="ARBA00004651"/>
    </source>
</evidence>
<dbReference type="RefSeq" id="WP_167071708.1">
    <property type="nucleotide sequence ID" value="NZ_JAAOZC010000001.1"/>
</dbReference>